<evidence type="ECO:0000313" key="1">
    <source>
        <dbReference type="EMBL" id="ORY81014.1"/>
    </source>
</evidence>
<name>A0A1Y2FC68_PROLT</name>
<dbReference type="InterPro" id="IPR019734">
    <property type="entry name" value="TPR_rpt"/>
</dbReference>
<dbReference type="STRING" id="56484.A0A1Y2FC68"/>
<sequence length="970" mass="108686">MEAEQLKALGDQHYKADNFNEAIIAYEKASLLASEAQAPTYLSDLSAAYYELGDYEHALEAIDRAFEQLHVITPTESSVSALDLKLRLRECRCLLQMQEFDQLLDAIQEVAQTVYDEHVEFGVIEDAALHSLDQLSVWGSSKANKFVTSLPRKRPQAKAKRKCRQAMSYDKVGATSFLSTPGTDEIIDPNCHLRIDELKWSHLSFFGGNVDMRHVIATMIDVYDQNPKAGFSLKMLLMDEDPCVVARSTILFFLIDELSRHDLDNPTTSSVELMTLMHYTYVGAMMPLWVHERLLSTIRVISTKLCSGQGIPAWLDFSLETIDQIMPVFKYWTGAAVDQVSIEQCMSMQKSAAGPMDEHPQSAAGKQQAADLRISARNDLQMVIGNFSADQLDHILHKSCPNLAKMTLKGKRETALKLFANDEALDALNRKRWVPDGLLIEHSTFYQGGLKMLYMPAQVHHREPKLAEHVKQLWNGWANFSSGGKRISKNEPQLAPLEAAIEYIKRHWKTNVTLLPLASDEADLSFDPFAIMHFATSREPPLAKPLWLYDYTSHWFTRAAKSVKKHGFVLYLEWRIGDSHIALEQILRSEEGRFDLFDRIYLCEEADQHGGLLAQVFDSFPNLNIGNHAFLACRLPETKASEYERILLDGTALPDLATLQEHLGITMHGSTPLASRFCNEYARWRPLAGLNTANRLGDRSGLKREALTDWLYQVFLTLALPRKRPAKSKAPLPTEPLNLHAFFRLLLYLQSVGIPGHWLGQVIDNLIQHRVVTRARPLPAWQETSSASATPAVQGATPSGCVSSTTAAKPFCVMPFALEMEAALCIWFPLLTFGVTCVDFPDANGIRLYTVKFGPPPQTTANSASDADDQAPLSLWFSQTNKRSLGIDLSRDLVGSHAAAPGIRLVSSFNWDPIERQASFLCWGLSMDYLVTHGWYLRLVKTGLWETASAVVSVKMCKAGIALSEYQEPL</sequence>
<protein>
    <submittedName>
        <fullName evidence="1">Uncharacterized protein</fullName>
    </submittedName>
</protein>
<accession>A0A1Y2FC68</accession>
<dbReference type="OMA" id="TRTATCW"/>
<dbReference type="RefSeq" id="XP_040724659.1">
    <property type="nucleotide sequence ID" value="XM_040869579.1"/>
</dbReference>
<gene>
    <name evidence="1" type="ORF">BCR37DRAFT_380908</name>
</gene>
<dbReference type="InterPro" id="IPR011990">
    <property type="entry name" value="TPR-like_helical_dom_sf"/>
</dbReference>
<dbReference type="SUPFAM" id="SSF48452">
    <property type="entry name" value="TPR-like"/>
    <property type="match status" value="1"/>
</dbReference>
<dbReference type="GeneID" id="63786178"/>
<dbReference type="SMART" id="SM00028">
    <property type="entry name" value="TPR"/>
    <property type="match status" value="2"/>
</dbReference>
<dbReference type="Gene3D" id="1.25.40.10">
    <property type="entry name" value="Tetratricopeptide repeat domain"/>
    <property type="match status" value="1"/>
</dbReference>
<dbReference type="OrthoDB" id="2423701at2759"/>
<comment type="caution">
    <text evidence="1">The sequence shown here is derived from an EMBL/GenBank/DDBJ whole genome shotgun (WGS) entry which is preliminary data.</text>
</comment>
<dbReference type="Proteomes" id="UP000193685">
    <property type="component" value="Unassembled WGS sequence"/>
</dbReference>
<organism evidence="1 2">
    <name type="scientific">Protomyces lactucae-debilis</name>
    <dbReference type="NCBI Taxonomy" id="2754530"/>
    <lineage>
        <taxon>Eukaryota</taxon>
        <taxon>Fungi</taxon>
        <taxon>Dikarya</taxon>
        <taxon>Ascomycota</taxon>
        <taxon>Taphrinomycotina</taxon>
        <taxon>Taphrinomycetes</taxon>
        <taxon>Taphrinales</taxon>
        <taxon>Protomycetaceae</taxon>
        <taxon>Protomyces</taxon>
    </lineage>
</organism>
<proteinExistence type="predicted"/>
<evidence type="ECO:0000313" key="2">
    <source>
        <dbReference type="Proteomes" id="UP000193685"/>
    </source>
</evidence>
<reference evidence="1 2" key="1">
    <citation type="submission" date="2016-07" db="EMBL/GenBank/DDBJ databases">
        <title>Pervasive Adenine N6-methylation of Active Genes in Fungi.</title>
        <authorList>
            <consortium name="DOE Joint Genome Institute"/>
            <person name="Mondo S.J."/>
            <person name="Dannebaum R.O."/>
            <person name="Kuo R.C."/>
            <person name="Labutti K."/>
            <person name="Haridas S."/>
            <person name="Kuo A."/>
            <person name="Salamov A."/>
            <person name="Ahrendt S.R."/>
            <person name="Lipzen A."/>
            <person name="Sullivan W."/>
            <person name="Andreopoulos W.B."/>
            <person name="Clum A."/>
            <person name="Lindquist E."/>
            <person name="Daum C."/>
            <person name="Ramamoorthy G.K."/>
            <person name="Gryganskyi A."/>
            <person name="Culley D."/>
            <person name="Magnuson J.K."/>
            <person name="James T.Y."/>
            <person name="O'Malley M.A."/>
            <person name="Stajich J.E."/>
            <person name="Spatafora J.W."/>
            <person name="Visel A."/>
            <person name="Grigoriev I.V."/>
        </authorList>
    </citation>
    <scope>NUCLEOTIDE SEQUENCE [LARGE SCALE GENOMIC DNA]</scope>
    <source>
        <strain evidence="1 2">12-1054</strain>
    </source>
</reference>
<keyword evidence="2" id="KW-1185">Reference proteome</keyword>
<dbReference type="AlphaFoldDB" id="A0A1Y2FC68"/>
<dbReference type="EMBL" id="MCFI01000012">
    <property type="protein sequence ID" value="ORY81014.1"/>
    <property type="molecule type" value="Genomic_DNA"/>
</dbReference>